<comment type="caution">
    <text evidence="13">The sequence shown here is derived from an EMBL/GenBank/DDBJ whole genome shotgun (WGS) entry which is preliminary data.</text>
</comment>
<protein>
    <submittedName>
        <fullName evidence="13">Chloride channel protein</fullName>
    </submittedName>
</protein>
<keyword evidence="2" id="KW-0813">Transport</keyword>
<keyword evidence="10" id="KW-0129">CBS domain</keyword>
<keyword evidence="5" id="KW-0406">Ion transport</keyword>
<dbReference type="SUPFAM" id="SSF81340">
    <property type="entry name" value="Clc chloride channel"/>
    <property type="match status" value="1"/>
</dbReference>
<keyword evidence="4 11" id="KW-1133">Transmembrane helix</keyword>
<evidence type="ECO:0000313" key="14">
    <source>
        <dbReference type="Proteomes" id="UP001165653"/>
    </source>
</evidence>
<keyword evidence="14" id="KW-1185">Reference proteome</keyword>
<keyword evidence="3 11" id="KW-0812">Transmembrane</keyword>
<dbReference type="SMART" id="SM00116">
    <property type="entry name" value="CBS"/>
    <property type="match status" value="2"/>
</dbReference>
<name>A0ABT3FYV6_9BACT</name>
<evidence type="ECO:0000256" key="2">
    <source>
        <dbReference type="ARBA" id="ARBA00022448"/>
    </source>
</evidence>
<dbReference type="PRINTS" id="PR00762">
    <property type="entry name" value="CLCHANNEL"/>
</dbReference>
<feature type="transmembrane region" description="Helical" evidence="11">
    <location>
        <begin position="7"/>
        <end position="24"/>
    </location>
</feature>
<dbReference type="Proteomes" id="UP001165653">
    <property type="component" value="Unassembled WGS sequence"/>
</dbReference>
<feature type="transmembrane region" description="Helical" evidence="11">
    <location>
        <begin position="216"/>
        <end position="238"/>
    </location>
</feature>
<proteinExistence type="predicted"/>
<accession>A0ABT3FYV6</accession>
<evidence type="ECO:0000256" key="9">
    <source>
        <dbReference type="ARBA" id="ARBA00023303"/>
    </source>
</evidence>
<dbReference type="PANTHER" id="PTHR43427">
    <property type="entry name" value="CHLORIDE CHANNEL PROTEIN CLC-E"/>
    <property type="match status" value="1"/>
</dbReference>
<gene>
    <name evidence="13" type="ORF">OJ996_01285</name>
</gene>
<feature type="domain" description="CBS" evidence="12">
    <location>
        <begin position="433"/>
        <end position="495"/>
    </location>
</feature>
<dbReference type="CDD" id="cd00400">
    <property type="entry name" value="Voltage_gated_ClC"/>
    <property type="match status" value="1"/>
</dbReference>
<evidence type="ECO:0000256" key="3">
    <source>
        <dbReference type="ARBA" id="ARBA00022692"/>
    </source>
</evidence>
<evidence type="ECO:0000256" key="5">
    <source>
        <dbReference type="ARBA" id="ARBA00023065"/>
    </source>
</evidence>
<feature type="transmembrane region" description="Helical" evidence="11">
    <location>
        <begin position="316"/>
        <end position="337"/>
    </location>
</feature>
<evidence type="ECO:0000256" key="7">
    <source>
        <dbReference type="ARBA" id="ARBA00023173"/>
    </source>
</evidence>
<dbReference type="Pfam" id="PF00654">
    <property type="entry name" value="Voltage_CLC"/>
    <property type="match status" value="1"/>
</dbReference>
<dbReference type="InterPro" id="IPR046342">
    <property type="entry name" value="CBS_dom_sf"/>
</dbReference>
<dbReference type="InterPro" id="IPR001807">
    <property type="entry name" value="ClC"/>
</dbReference>
<dbReference type="Gene3D" id="3.10.580.10">
    <property type="entry name" value="CBS-domain"/>
    <property type="match status" value="1"/>
</dbReference>
<feature type="domain" description="CBS" evidence="12">
    <location>
        <begin position="500"/>
        <end position="559"/>
    </location>
</feature>
<sequence>MAALVGAVVAIAGIGLLKLIWLITNLSFHGRISTHEGSADFSTLGAWGILVPCAGGLIIGMIARFGSAEVRGHGIPEAMQGVIEKRSRISLKVAILKPLSTAISIGTGGPFGAEGPIIATDGAVSSLFGQVIPSSTVERKILLAAGAAAGMTAVFGTPLAGVLLAIELLLFEFRGRSLIPVAIAAGSAMGLRALFHEPFPMLPLVSVEAPGPVLSGGSVLIGLAAGGASVFITWALHAIEDLYERLPVHWMWWPALGGLAVGFIGWIDPRTLGPGYHNLRELLSGEMALGALATLALLKFLSWSICLGSGTAGGTLAPVMTLGGVCGALTVHLLHAVPGFEGMPVGIGALVGMAAIFAGVSRALLTSVAFGFEATHSSAAFGLLLLGCAIAVLVSRLAMHESMMTEKLARKGVKVPSDYEPDILHGFTVEEAMLKQPLTISRTITVSRLAERISGTEEPWSTARLFPIVDEAGILLGVISRADVLAAVQVAPDSSVLEAVVERPVVAHPHESLSDAADRMIHHEIGRLPVVAAEGPSVLYGLLSRREILQARQHRIEAEKR</sequence>
<feature type="transmembrane region" description="Helical" evidence="11">
    <location>
        <begin position="250"/>
        <end position="267"/>
    </location>
</feature>
<evidence type="ECO:0000256" key="1">
    <source>
        <dbReference type="ARBA" id="ARBA00004141"/>
    </source>
</evidence>
<evidence type="ECO:0000256" key="8">
    <source>
        <dbReference type="ARBA" id="ARBA00023214"/>
    </source>
</evidence>
<keyword evidence="8" id="KW-0868">Chloride</keyword>
<dbReference type="InterPro" id="IPR014743">
    <property type="entry name" value="Cl-channel_core"/>
</dbReference>
<evidence type="ECO:0000256" key="11">
    <source>
        <dbReference type="SAM" id="Phobius"/>
    </source>
</evidence>
<feature type="transmembrane region" description="Helical" evidence="11">
    <location>
        <begin position="288"/>
        <end position="310"/>
    </location>
</feature>
<feature type="transmembrane region" description="Helical" evidence="11">
    <location>
        <begin position="178"/>
        <end position="195"/>
    </location>
</feature>
<dbReference type="InterPro" id="IPR000644">
    <property type="entry name" value="CBS_dom"/>
</dbReference>
<feature type="transmembrane region" description="Helical" evidence="11">
    <location>
        <begin position="378"/>
        <end position="398"/>
    </location>
</feature>
<dbReference type="SUPFAM" id="SSF54631">
    <property type="entry name" value="CBS-domain pair"/>
    <property type="match status" value="1"/>
</dbReference>
<feature type="transmembrane region" description="Helical" evidence="11">
    <location>
        <begin position="349"/>
        <end position="372"/>
    </location>
</feature>
<dbReference type="PANTHER" id="PTHR43427:SF6">
    <property type="entry name" value="CHLORIDE CHANNEL PROTEIN CLC-E"/>
    <property type="match status" value="1"/>
</dbReference>
<evidence type="ECO:0000256" key="4">
    <source>
        <dbReference type="ARBA" id="ARBA00022989"/>
    </source>
</evidence>
<evidence type="ECO:0000256" key="10">
    <source>
        <dbReference type="PROSITE-ProRule" id="PRU00703"/>
    </source>
</evidence>
<keyword evidence="6 11" id="KW-0472">Membrane</keyword>
<organism evidence="13 14">
    <name type="scientific">Luteolibacter rhizosphaerae</name>
    <dbReference type="NCBI Taxonomy" id="2989719"/>
    <lineage>
        <taxon>Bacteria</taxon>
        <taxon>Pseudomonadati</taxon>
        <taxon>Verrucomicrobiota</taxon>
        <taxon>Verrucomicrobiia</taxon>
        <taxon>Verrucomicrobiales</taxon>
        <taxon>Verrucomicrobiaceae</taxon>
        <taxon>Luteolibacter</taxon>
    </lineage>
</organism>
<dbReference type="PROSITE" id="PS51371">
    <property type="entry name" value="CBS"/>
    <property type="match status" value="2"/>
</dbReference>
<evidence type="ECO:0000259" key="12">
    <source>
        <dbReference type="PROSITE" id="PS51371"/>
    </source>
</evidence>
<keyword evidence="7" id="KW-0869">Chloride channel</keyword>
<feature type="transmembrane region" description="Helical" evidence="11">
    <location>
        <begin position="141"/>
        <end position="166"/>
    </location>
</feature>
<dbReference type="Gene3D" id="1.10.3080.10">
    <property type="entry name" value="Clc chloride channel"/>
    <property type="match status" value="1"/>
</dbReference>
<evidence type="ECO:0000313" key="13">
    <source>
        <dbReference type="EMBL" id="MCW1912185.1"/>
    </source>
</evidence>
<dbReference type="InterPro" id="IPR050368">
    <property type="entry name" value="ClC-type_chloride_channel"/>
</dbReference>
<evidence type="ECO:0000256" key="6">
    <source>
        <dbReference type="ARBA" id="ARBA00023136"/>
    </source>
</evidence>
<dbReference type="EMBL" id="JAPDDR010000001">
    <property type="protein sequence ID" value="MCW1912185.1"/>
    <property type="molecule type" value="Genomic_DNA"/>
</dbReference>
<dbReference type="RefSeq" id="WP_264510353.1">
    <property type="nucleotide sequence ID" value="NZ_JAPDDR010000001.1"/>
</dbReference>
<reference evidence="13" key="1">
    <citation type="submission" date="2022-10" db="EMBL/GenBank/DDBJ databases">
        <title>Luteolibacter sp. GHJ8, whole genome shotgun sequencing project.</title>
        <authorList>
            <person name="Zhao G."/>
            <person name="Shen L."/>
        </authorList>
    </citation>
    <scope>NUCLEOTIDE SEQUENCE</scope>
    <source>
        <strain evidence="13">GHJ8</strain>
    </source>
</reference>
<keyword evidence="9" id="KW-0407">Ion channel</keyword>
<feature type="transmembrane region" description="Helical" evidence="11">
    <location>
        <begin position="44"/>
        <end position="63"/>
    </location>
</feature>
<comment type="subcellular location">
    <subcellularLocation>
        <location evidence="1">Membrane</location>
        <topology evidence="1">Multi-pass membrane protein</topology>
    </subcellularLocation>
</comment>
<dbReference type="Pfam" id="PF00571">
    <property type="entry name" value="CBS"/>
    <property type="match status" value="2"/>
</dbReference>